<evidence type="ECO:0000313" key="2">
    <source>
        <dbReference type="Proteomes" id="UP000475117"/>
    </source>
</evidence>
<dbReference type="Gene3D" id="3.40.50.1000">
    <property type="entry name" value="HAD superfamily/HAD-like"/>
    <property type="match status" value="2"/>
</dbReference>
<accession>A0A6B3LE53</accession>
<reference evidence="1 2" key="1">
    <citation type="submission" date="2020-12" db="EMBL/GenBank/DDBJ databases">
        <title>Sulforoseuscoccus oceanibium gen. nov., sp. nov., a representative of the phylum Verrucomicrobia with special cytoplasmic membrane, and proposal of Sulforoseuscoccusaceae fam. nov.</title>
        <authorList>
            <person name="Xi F."/>
        </authorList>
    </citation>
    <scope>NUCLEOTIDE SEQUENCE [LARGE SCALE GENOMIC DNA]</scope>
    <source>
        <strain evidence="1 2">T37</strain>
    </source>
</reference>
<dbReference type="PANTHER" id="PTHR10000">
    <property type="entry name" value="PHOSPHOSERINE PHOSPHATASE"/>
    <property type="match status" value="1"/>
</dbReference>
<keyword evidence="2" id="KW-1185">Reference proteome</keyword>
<dbReference type="Pfam" id="PF08282">
    <property type="entry name" value="Hydrolase_3"/>
    <property type="match status" value="1"/>
</dbReference>
<protein>
    <submittedName>
        <fullName evidence="1">HAD family phosphatase</fullName>
    </submittedName>
</protein>
<dbReference type="GO" id="GO:0016791">
    <property type="term" value="F:phosphatase activity"/>
    <property type="evidence" value="ECO:0007669"/>
    <property type="project" value="TreeGrafter"/>
</dbReference>
<gene>
    <name evidence="1" type="ORF">G3M56_004800</name>
</gene>
<proteinExistence type="predicted"/>
<dbReference type="RefSeq" id="WP_164365578.1">
    <property type="nucleotide sequence ID" value="NZ_CP066776.1"/>
</dbReference>
<dbReference type="InterPro" id="IPR023214">
    <property type="entry name" value="HAD_sf"/>
</dbReference>
<organism evidence="1 2">
    <name type="scientific">Sulfuriroseicoccus oceanibius</name>
    <dbReference type="NCBI Taxonomy" id="2707525"/>
    <lineage>
        <taxon>Bacteria</taxon>
        <taxon>Pseudomonadati</taxon>
        <taxon>Verrucomicrobiota</taxon>
        <taxon>Verrucomicrobiia</taxon>
        <taxon>Verrucomicrobiales</taxon>
        <taxon>Verrucomicrobiaceae</taxon>
        <taxon>Sulfuriroseicoccus</taxon>
    </lineage>
</organism>
<dbReference type="Proteomes" id="UP000475117">
    <property type="component" value="Chromosome"/>
</dbReference>
<dbReference type="AlphaFoldDB" id="A0A6B3LE53"/>
<dbReference type="GO" id="GO:0005829">
    <property type="term" value="C:cytosol"/>
    <property type="evidence" value="ECO:0007669"/>
    <property type="project" value="TreeGrafter"/>
</dbReference>
<dbReference type="GO" id="GO:0000287">
    <property type="term" value="F:magnesium ion binding"/>
    <property type="evidence" value="ECO:0007669"/>
    <property type="project" value="TreeGrafter"/>
</dbReference>
<dbReference type="SUPFAM" id="SSF56784">
    <property type="entry name" value="HAD-like"/>
    <property type="match status" value="1"/>
</dbReference>
<sequence length="266" mass="29776">MTKPIVQPPALLSFDFDGTLIDYVTRGPVHRDLVAMLARLAAHGSLWAVNTGRSIDYSLEGFSDHNLDELPHFLIAREREIYRRHEGDWHDHGDWNARGIRAHDDLFSEAHHVLEKIRAFVASETRAQFGAQTGEHAGIVSSTEDEMAVICEFIDQHIDAVPDLHYERNAIYLRFSHRGFTKGTSLAELARSLDLPSENVFAIGDSFNDMTKLNRNIAGMIACPSNAVEEVKDHVRDQRGFVATRPAGEGVLEAIEHFAAEGRLII</sequence>
<evidence type="ECO:0000313" key="1">
    <source>
        <dbReference type="EMBL" id="QQL45903.1"/>
    </source>
</evidence>
<dbReference type="PANTHER" id="PTHR10000:SF8">
    <property type="entry name" value="HAD SUPERFAMILY HYDROLASE-LIKE, TYPE 3"/>
    <property type="match status" value="1"/>
</dbReference>
<dbReference type="InterPro" id="IPR036412">
    <property type="entry name" value="HAD-like_sf"/>
</dbReference>
<name>A0A6B3LE53_9BACT</name>
<dbReference type="EMBL" id="CP066776">
    <property type="protein sequence ID" value="QQL45903.1"/>
    <property type="molecule type" value="Genomic_DNA"/>
</dbReference>
<dbReference type="KEGG" id="soa:G3M56_004800"/>